<keyword evidence="2" id="KW-1185">Reference proteome</keyword>
<accession>A0AAE1KZ47</accession>
<proteinExistence type="predicted"/>
<organism evidence="1 2">
    <name type="scientific">Petrolisthes cinctipes</name>
    <name type="common">Flat porcelain crab</name>
    <dbReference type="NCBI Taxonomy" id="88211"/>
    <lineage>
        <taxon>Eukaryota</taxon>
        <taxon>Metazoa</taxon>
        <taxon>Ecdysozoa</taxon>
        <taxon>Arthropoda</taxon>
        <taxon>Crustacea</taxon>
        <taxon>Multicrustacea</taxon>
        <taxon>Malacostraca</taxon>
        <taxon>Eumalacostraca</taxon>
        <taxon>Eucarida</taxon>
        <taxon>Decapoda</taxon>
        <taxon>Pleocyemata</taxon>
        <taxon>Anomura</taxon>
        <taxon>Galatheoidea</taxon>
        <taxon>Porcellanidae</taxon>
        <taxon>Petrolisthes</taxon>
    </lineage>
</organism>
<evidence type="ECO:0000313" key="2">
    <source>
        <dbReference type="Proteomes" id="UP001286313"/>
    </source>
</evidence>
<evidence type="ECO:0000313" key="1">
    <source>
        <dbReference type="EMBL" id="KAK3887065.1"/>
    </source>
</evidence>
<gene>
    <name evidence="1" type="ORF">Pcinc_008830</name>
</gene>
<protein>
    <submittedName>
        <fullName evidence="1">Uncharacterized protein</fullName>
    </submittedName>
</protein>
<dbReference type="EMBL" id="JAWQEG010000653">
    <property type="protein sequence ID" value="KAK3887065.1"/>
    <property type="molecule type" value="Genomic_DNA"/>
</dbReference>
<dbReference type="AlphaFoldDB" id="A0AAE1KZ47"/>
<comment type="caution">
    <text evidence="1">The sequence shown here is derived from an EMBL/GenBank/DDBJ whole genome shotgun (WGS) entry which is preliminary data.</text>
</comment>
<sequence>MTKEGMKAFTEEWTKQIEAEECIETQWKLFRDKLKEAKEKHIPSKYFNYFDLRKSKLNNLNKETREAIRKKHMCWQRYMETRDQEKFREHTKQRNKVKKLTRKIDKDNESSIAKEAKSNAKKFWKHVKSKLKTTTTILDLVEEIDGEERIAISNK</sequence>
<name>A0AAE1KZ47_PETCI</name>
<reference evidence="1" key="1">
    <citation type="submission" date="2023-10" db="EMBL/GenBank/DDBJ databases">
        <title>Genome assemblies of two species of porcelain crab, Petrolisthes cinctipes and Petrolisthes manimaculis (Anomura: Porcellanidae).</title>
        <authorList>
            <person name="Angst P."/>
        </authorList>
    </citation>
    <scope>NUCLEOTIDE SEQUENCE</scope>
    <source>
        <strain evidence="1">PB745_01</strain>
        <tissue evidence="1">Gill</tissue>
    </source>
</reference>
<dbReference type="Proteomes" id="UP001286313">
    <property type="component" value="Unassembled WGS sequence"/>
</dbReference>